<keyword evidence="2" id="KW-1185">Reference proteome</keyword>
<evidence type="ECO:0000313" key="2">
    <source>
        <dbReference type="Proteomes" id="UP001311915"/>
    </source>
</evidence>
<accession>A0AAV9K2E3</accession>
<dbReference type="Proteomes" id="UP001311915">
    <property type="component" value="Unassembled WGS sequence"/>
</dbReference>
<dbReference type="AlphaFoldDB" id="A0AAV9K2E3"/>
<sequence>MMCYCWSFWRSKYVHKRSILFTRRFNSPICRSRRAMASMGDYVAIEALGLAATDKVGIISDEATVLIVEYIFDRVLLVVQVRNEEYVEISLTIDRVKYECSANGYFGEVSKFNYQHKSVSPSKNNSKNKRVSPLTKITYKANNICFT</sequence>
<protein>
    <submittedName>
        <fullName evidence="1">Uncharacterized protein</fullName>
    </submittedName>
</protein>
<gene>
    <name evidence="1" type="ORF">R3W88_033108</name>
</gene>
<evidence type="ECO:0000313" key="1">
    <source>
        <dbReference type="EMBL" id="KAK4707334.1"/>
    </source>
</evidence>
<reference evidence="1 2" key="1">
    <citation type="submission" date="2023-10" db="EMBL/GenBank/DDBJ databases">
        <title>Genome-Wide Identification Analysis in wild type Solanum Pinnatisectum Reveals Some Genes Defensing Phytophthora Infestans.</title>
        <authorList>
            <person name="Sun C."/>
        </authorList>
    </citation>
    <scope>NUCLEOTIDE SEQUENCE [LARGE SCALE GENOMIC DNA]</scope>
    <source>
        <strain evidence="1">LQN</strain>
        <tissue evidence="1">Leaf</tissue>
    </source>
</reference>
<comment type="caution">
    <text evidence="1">The sequence shown here is derived from an EMBL/GenBank/DDBJ whole genome shotgun (WGS) entry which is preliminary data.</text>
</comment>
<name>A0AAV9K2E3_9SOLN</name>
<proteinExistence type="predicted"/>
<organism evidence="1 2">
    <name type="scientific">Solanum pinnatisectum</name>
    <name type="common">tansyleaf nightshade</name>
    <dbReference type="NCBI Taxonomy" id="50273"/>
    <lineage>
        <taxon>Eukaryota</taxon>
        <taxon>Viridiplantae</taxon>
        <taxon>Streptophyta</taxon>
        <taxon>Embryophyta</taxon>
        <taxon>Tracheophyta</taxon>
        <taxon>Spermatophyta</taxon>
        <taxon>Magnoliopsida</taxon>
        <taxon>eudicotyledons</taxon>
        <taxon>Gunneridae</taxon>
        <taxon>Pentapetalae</taxon>
        <taxon>asterids</taxon>
        <taxon>lamiids</taxon>
        <taxon>Solanales</taxon>
        <taxon>Solanaceae</taxon>
        <taxon>Solanoideae</taxon>
        <taxon>Solaneae</taxon>
        <taxon>Solanum</taxon>
    </lineage>
</organism>
<dbReference type="EMBL" id="JAWPEI010000019">
    <property type="protein sequence ID" value="KAK4707334.1"/>
    <property type="molecule type" value="Genomic_DNA"/>
</dbReference>